<evidence type="ECO:0000256" key="6">
    <source>
        <dbReference type="ARBA" id="ARBA00020337"/>
    </source>
</evidence>
<dbReference type="AlphaFoldDB" id="A0A3S3UZR6"/>
<dbReference type="CDD" id="cd01400">
    <property type="entry name" value="6PGL"/>
    <property type="match status" value="1"/>
</dbReference>
<proteinExistence type="inferred from homology"/>
<evidence type="ECO:0000256" key="7">
    <source>
        <dbReference type="RuleBase" id="RU365095"/>
    </source>
</evidence>
<evidence type="ECO:0000256" key="3">
    <source>
        <dbReference type="ARBA" id="ARBA00004961"/>
    </source>
</evidence>
<dbReference type="NCBIfam" id="TIGR01198">
    <property type="entry name" value="pgl"/>
    <property type="match status" value="1"/>
</dbReference>
<dbReference type="GO" id="GO:0005975">
    <property type="term" value="P:carbohydrate metabolic process"/>
    <property type="evidence" value="ECO:0007669"/>
    <property type="project" value="UniProtKB-UniRule"/>
</dbReference>
<comment type="similarity">
    <text evidence="4 7">Belongs to the glucosamine/galactosamine-6-phosphate isomerase family. 6-phosphogluconolactonase subfamily.</text>
</comment>
<reference evidence="9 10" key="1">
    <citation type="journal article" date="2015" name="Int. J. Syst. Evol. Microbiol.">
        <title>Gemmobacter intermedius sp. nov., isolated from a white stork (Ciconia ciconia).</title>
        <authorList>
            <person name="Kampfer P."/>
            <person name="Jerzak L."/>
            <person name="Wilharm G."/>
            <person name="Golke J."/>
            <person name="Busse H.J."/>
            <person name="Glaeser S.P."/>
        </authorList>
    </citation>
    <scope>NUCLEOTIDE SEQUENCE [LARGE SCALE GENOMIC DNA]</scope>
    <source>
        <strain evidence="9 10">119/4</strain>
    </source>
</reference>
<dbReference type="EC" id="3.1.1.31" evidence="5 7"/>
<dbReference type="OrthoDB" id="9810967at2"/>
<dbReference type="GO" id="GO:0017057">
    <property type="term" value="F:6-phosphogluconolactonase activity"/>
    <property type="evidence" value="ECO:0007669"/>
    <property type="project" value="UniProtKB-UniRule"/>
</dbReference>
<feature type="domain" description="Glucosamine/galactosamine-6-phosphate isomerase" evidence="8">
    <location>
        <begin position="8"/>
        <end position="221"/>
    </location>
</feature>
<comment type="catalytic activity">
    <reaction evidence="1 7">
        <text>6-phospho-D-glucono-1,5-lactone + H2O = 6-phospho-D-gluconate + H(+)</text>
        <dbReference type="Rhea" id="RHEA:12556"/>
        <dbReference type="ChEBI" id="CHEBI:15377"/>
        <dbReference type="ChEBI" id="CHEBI:15378"/>
        <dbReference type="ChEBI" id="CHEBI:57955"/>
        <dbReference type="ChEBI" id="CHEBI:58759"/>
        <dbReference type="EC" id="3.1.1.31"/>
    </reaction>
</comment>
<dbReference type="InterPro" id="IPR037171">
    <property type="entry name" value="NagB/RpiA_transferase-like"/>
</dbReference>
<protein>
    <recommendedName>
        <fullName evidence="6 7">6-phosphogluconolactonase</fullName>
        <shortName evidence="7">6PGL</shortName>
        <ecNumber evidence="5 7">3.1.1.31</ecNumber>
    </recommendedName>
</protein>
<comment type="caution">
    <text evidence="9">The sequence shown here is derived from an EMBL/GenBank/DDBJ whole genome shotgun (WGS) entry which is preliminary data.</text>
</comment>
<dbReference type="UniPathway" id="UPA00115">
    <property type="reaction ID" value="UER00409"/>
</dbReference>
<evidence type="ECO:0000259" key="8">
    <source>
        <dbReference type="Pfam" id="PF01182"/>
    </source>
</evidence>
<keyword evidence="10" id="KW-1185">Reference proteome</keyword>
<dbReference type="InterPro" id="IPR006148">
    <property type="entry name" value="Glc/Gal-6P_isomerase"/>
</dbReference>
<dbReference type="PANTHER" id="PTHR11054">
    <property type="entry name" value="6-PHOSPHOGLUCONOLACTONASE"/>
    <property type="match status" value="1"/>
</dbReference>
<dbReference type="EMBL" id="SBLC01000024">
    <property type="protein sequence ID" value="RWY39229.1"/>
    <property type="molecule type" value="Genomic_DNA"/>
</dbReference>
<keyword evidence="7 9" id="KW-0378">Hydrolase</keyword>
<dbReference type="InterPro" id="IPR039104">
    <property type="entry name" value="6PGL"/>
</dbReference>
<accession>A0A3S3UZR6</accession>
<dbReference type="RefSeq" id="WP_128490180.1">
    <property type="nucleotide sequence ID" value="NZ_JBHLXB010000029.1"/>
</dbReference>
<evidence type="ECO:0000256" key="2">
    <source>
        <dbReference type="ARBA" id="ARBA00002681"/>
    </source>
</evidence>
<comment type="pathway">
    <text evidence="3 7">Carbohydrate degradation; pentose phosphate pathway; D-ribulose 5-phosphate from D-glucose 6-phosphate (oxidative stage): step 2/3.</text>
</comment>
<sequence>MEFIEYADREMLFLSLANKVAGELGQALRSAGHATLAVAGGTTPLPLYDLLSAVELDWENVTVMLTDERCVPEDHPRSNLGQVRRRLLRAAAAPAKVVPLYLHNAGEVGRIERIAEAVTARLPLSTLVLGMGEDLHIASLFPGSPQLAEALSPSAPVVVEVKAPGQPEPRVSLSLPVLRDAMNIHLVMLGQPKREAFESSKGLPADLAPVRAIADNATVHWAE</sequence>
<dbReference type="Pfam" id="PF01182">
    <property type="entry name" value="Glucosamine_iso"/>
    <property type="match status" value="1"/>
</dbReference>
<evidence type="ECO:0000313" key="9">
    <source>
        <dbReference type="EMBL" id="RWY39229.1"/>
    </source>
</evidence>
<evidence type="ECO:0000256" key="5">
    <source>
        <dbReference type="ARBA" id="ARBA00013198"/>
    </source>
</evidence>
<gene>
    <name evidence="7 9" type="primary">pgl</name>
    <name evidence="9" type="ORF">EP867_14375</name>
</gene>
<organism evidence="9 10">
    <name type="scientific">Falsigemmobacter intermedius</name>
    <dbReference type="NCBI Taxonomy" id="1553448"/>
    <lineage>
        <taxon>Bacteria</taxon>
        <taxon>Pseudomonadati</taxon>
        <taxon>Pseudomonadota</taxon>
        <taxon>Alphaproteobacteria</taxon>
        <taxon>Rhodobacterales</taxon>
        <taxon>Paracoccaceae</taxon>
        <taxon>Falsigemmobacter</taxon>
    </lineage>
</organism>
<dbReference type="GO" id="GO:0006098">
    <property type="term" value="P:pentose-phosphate shunt"/>
    <property type="evidence" value="ECO:0007669"/>
    <property type="project" value="UniProtKB-UniPathway"/>
</dbReference>
<evidence type="ECO:0000256" key="4">
    <source>
        <dbReference type="ARBA" id="ARBA00010662"/>
    </source>
</evidence>
<dbReference type="PANTHER" id="PTHR11054:SF0">
    <property type="entry name" value="6-PHOSPHOGLUCONOLACTONASE"/>
    <property type="match status" value="1"/>
</dbReference>
<dbReference type="SUPFAM" id="SSF100950">
    <property type="entry name" value="NagB/RpiA/CoA transferase-like"/>
    <property type="match status" value="1"/>
</dbReference>
<dbReference type="InterPro" id="IPR005900">
    <property type="entry name" value="6-phosphogluconolactonase_DevB"/>
</dbReference>
<name>A0A3S3UZR6_9RHOB</name>
<comment type="function">
    <text evidence="2 7">Hydrolysis of 6-phosphogluconolactone to 6-phosphogluconate.</text>
</comment>
<evidence type="ECO:0000313" key="10">
    <source>
        <dbReference type="Proteomes" id="UP000287168"/>
    </source>
</evidence>
<dbReference type="Proteomes" id="UP000287168">
    <property type="component" value="Unassembled WGS sequence"/>
</dbReference>
<dbReference type="Gene3D" id="3.40.50.1360">
    <property type="match status" value="1"/>
</dbReference>
<evidence type="ECO:0000256" key="1">
    <source>
        <dbReference type="ARBA" id="ARBA00000832"/>
    </source>
</evidence>